<dbReference type="RefSeq" id="WP_145022457.1">
    <property type="nucleotide sequence ID" value="NZ_VLLN01000012.1"/>
</dbReference>
<comment type="caution">
    <text evidence="1">The sequence shown here is derived from an EMBL/GenBank/DDBJ whole genome shotgun (WGS) entry which is preliminary data.</text>
</comment>
<organism evidence="1 2">
    <name type="scientific">Geobacter argillaceus</name>
    <dbReference type="NCBI Taxonomy" id="345631"/>
    <lineage>
        <taxon>Bacteria</taxon>
        <taxon>Pseudomonadati</taxon>
        <taxon>Thermodesulfobacteriota</taxon>
        <taxon>Desulfuromonadia</taxon>
        <taxon>Geobacterales</taxon>
        <taxon>Geobacteraceae</taxon>
        <taxon>Geobacter</taxon>
    </lineage>
</organism>
<evidence type="ECO:0000313" key="1">
    <source>
        <dbReference type="EMBL" id="TWJ18932.1"/>
    </source>
</evidence>
<evidence type="ECO:0000313" key="2">
    <source>
        <dbReference type="Proteomes" id="UP000319449"/>
    </source>
</evidence>
<dbReference type="EMBL" id="VLLN01000012">
    <property type="protein sequence ID" value="TWJ18932.1"/>
    <property type="molecule type" value="Genomic_DNA"/>
</dbReference>
<dbReference type="Proteomes" id="UP000319449">
    <property type="component" value="Unassembled WGS sequence"/>
</dbReference>
<dbReference type="AlphaFoldDB" id="A0A562VM86"/>
<protein>
    <submittedName>
        <fullName evidence="1">Uncharacterized protein DUF2155</fullName>
    </submittedName>
</protein>
<name>A0A562VM86_9BACT</name>
<reference evidence="1 2" key="1">
    <citation type="submission" date="2019-07" db="EMBL/GenBank/DDBJ databases">
        <title>Genomic Encyclopedia of Archaeal and Bacterial Type Strains, Phase II (KMG-II): from individual species to whole genera.</title>
        <authorList>
            <person name="Goeker M."/>
        </authorList>
    </citation>
    <scope>NUCLEOTIDE SEQUENCE [LARGE SCALE GENOMIC DNA]</scope>
    <source>
        <strain evidence="1 2">ATCC BAA-1139</strain>
    </source>
</reference>
<gene>
    <name evidence="1" type="ORF">JN12_02147</name>
</gene>
<proteinExistence type="predicted"/>
<dbReference type="OrthoDB" id="9790047at2"/>
<keyword evidence="2" id="KW-1185">Reference proteome</keyword>
<accession>A0A562VM86</accession>
<sequence>MAAYATLVLAVSAGCGKKEEQAPPKHPVQESKLAKKETTVSVPASVKGKWQAVKISVTDKKSNKEAIYTINIGATFSIPGSDLSIKVENFLPHFMMEGTTLTSQSNNPKNPAAQIRIYENGKEVFKGWLFTLYPNTHAFQNPTYGFALVDYIPTK</sequence>